<evidence type="ECO:0000256" key="1">
    <source>
        <dbReference type="ARBA" id="ARBA00012797"/>
    </source>
</evidence>
<evidence type="ECO:0000256" key="2">
    <source>
        <dbReference type="ARBA" id="ARBA00022603"/>
    </source>
</evidence>
<keyword evidence="3" id="KW-0808">Transferase</keyword>
<dbReference type="Gene3D" id="3.40.1280.30">
    <property type="match status" value="1"/>
</dbReference>
<dbReference type="InterPro" id="IPR007356">
    <property type="entry name" value="tRNA_m1G_MeTrfase_euk"/>
</dbReference>
<name>A0A8T1GN74_9STRA</name>
<dbReference type="GO" id="GO:0000049">
    <property type="term" value="F:tRNA binding"/>
    <property type="evidence" value="ECO:0007669"/>
    <property type="project" value="TreeGrafter"/>
</dbReference>
<evidence type="ECO:0000313" key="7">
    <source>
        <dbReference type="EMBL" id="KAG2994353.1"/>
    </source>
</evidence>
<dbReference type="InterPro" id="IPR038459">
    <property type="entry name" value="MT_TRM10-typ_sf"/>
</dbReference>
<dbReference type="PANTHER" id="PTHR13563">
    <property type="entry name" value="TRNA (GUANINE-9-) METHYLTRANSFERASE"/>
    <property type="match status" value="1"/>
</dbReference>
<dbReference type="EMBL" id="RCML01000061">
    <property type="protein sequence ID" value="KAG2994353.1"/>
    <property type="molecule type" value="Genomic_DNA"/>
</dbReference>
<dbReference type="Proteomes" id="UP000697107">
    <property type="component" value="Unassembled WGS sequence"/>
</dbReference>
<dbReference type="InterPro" id="IPR028564">
    <property type="entry name" value="MT_TRM10-typ"/>
</dbReference>
<evidence type="ECO:0000256" key="4">
    <source>
        <dbReference type="ARBA" id="ARBA00022691"/>
    </source>
</evidence>
<dbReference type="CDD" id="cd18089">
    <property type="entry name" value="SPOUT_Trm10-like"/>
    <property type="match status" value="1"/>
</dbReference>
<dbReference type="GO" id="GO:0005634">
    <property type="term" value="C:nucleus"/>
    <property type="evidence" value="ECO:0007669"/>
    <property type="project" value="TreeGrafter"/>
</dbReference>
<sequence length="451" mass="51015">MLRAKRPARERQKKARFELLHSMTEEERRAFLIQETAEKEEALQRLQRAAAADSSSQRIAIDLSFDSIMNDKEIRSLANQLKLSYGLIKQMSEPFQLVCCNPSAQLEHSLERFGASNWHIQWRRGAASVAEHFPPEELIYLSPDSPNVLEKMDPTKIYVIGGIVDKSRKKGASLNAATEAGITTVRLPIQEHITERLDHILNVNTVVDVLINFREIGDWPRALDIALPQRKRSQIGRKAIRRRQKQQMLQNAGEPKDAVPIQANQNKIKQHLVSSDSTETPEAELSLTEDLSLWQEEVPSLRCGNVLFMGVQVTHNVHVCAEHTEPFQGSTLTVGKGILLGLAQTTVPQCVVYYGRDSRIRAQTTMSSRCQLPEAQYIFCLKTPRQLNRCSYELYDVGVVSFPVPRNAATRRAFNLKSVQHGSIISFCSTLGVYSACLLTRHYQNTAEEQW</sequence>
<dbReference type="VEuPathDB" id="FungiDB:PC110_g14992"/>
<dbReference type="EC" id="2.1.1.221" evidence="1"/>
<evidence type="ECO:0000256" key="3">
    <source>
        <dbReference type="ARBA" id="ARBA00022679"/>
    </source>
</evidence>
<reference evidence="7" key="1">
    <citation type="submission" date="2018-10" db="EMBL/GenBank/DDBJ databases">
        <title>Effector identification in a new, highly contiguous assembly of the strawberry crown rot pathogen Phytophthora cactorum.</title>
        <authorList>
            <person name="Armitage A.D."/>
            <person name="Nellist C.F."/>
            <person name="Bates H."/>
            <person name="Vickerstaff R.J."/>
            <person name="Harrison R.J."/>
        </authorList>
    </citation>
    <scope>NUCLEOTIDE SEQUENCE</scope>
    <source>
        <strain evidence="7">P415</strain>
    </source>
</reference>
<feature type="domain" description="SAM-dependent MTase TRM10-type" evidence="6">
    <location>
        <begin position="44"/>
        <end position="234"/>
    </location>
</feature>
<dbReference type="GO" id="GO:0002939">
    <property type="term" value="P:tRNA N1-guanine methylation"/>
    <property type="evidence" value="ECO:0007669"/>
    <property type="project" value="TreeGrafter"/>
</dbReference>
<accession>A0A8T1GN74</accession>
<dbReference type="PANTHER" id="PTHR13563:SF13">
    <property type="entry name" value="TRNA METHYLTRANSFERASE 10 HOMOLOG A"/>
    <property type="match status" value="1"/>
</dbReference>
<proteinExistence type="predicted"/>
<gene>
    <name evidence="7" type="ORF">PC118_g3546</name>
</gene>
<dbReference type="AlphaFoldDB" id="A0A8T1GN74"/>
<comment type="caution">
    <text evidence="7">The sequence shown here is derived from an EMBL/GenBank/DDBJ whole genome shotgun (WGS) entry which is preliminary data.</text>
</comment>
<keyword evidence="2" id="KW-0489">Methyltransferase</keyword>
<evidence type="ECO:0000256" key="5">
    <source>
        <dbReference type="ARBA" id="ARBA00048434"/>
    </source>
</evidence>
<protein>
    <recommendedName>
        <fullName evidence="1">tRNA (guanine(9)-N(1))-methyltransferase</fullName>
        <ecNumber evidence="1">2.1.1.221</ecNumber>
    </recommendedName>
</protein>
<comment type="catalytic activity">
    <reaction evidence="5">
        <text>guanosine(9) in tRNA + S-adenosyl-L-methionine = N(1)-methylguanosine(9) in tRNA + S-adenosyl-L-homocysteine + H(+)</text>
        <dbReference type="Rhea" id="RHEA:43156"/>
        <dbReference type="Rhea" id="RHEA-COMP:10367"/>
        <dbReference type="Rhea" id="RHEA-COMP:10368"/>
        <dbReference type="ChEBI" id="CHEBI:15378"/>
        <dbReference type="ChEBI" id="CHEBI:57856"/>
        <dbReference type="ChEBI" id="CHEBI:59789"/>
        <dbReference type="ChEBI" id="CHEBI:73542"/>
        <dbReference type="ChEBI" id="CHEBI:74269"/>
        <dbReference type="EC" id="2.1.1.221"/>
    </reaction>
</comment>
<dbReference type="PROSITE" id="PS51675">
    <property type="entry name" value="SAM_MT_TRM10"/>
    <property type="match status" value="1"/>
</dbReference>
<evidence type="ECO:0000259" key="6">
    <source>
        <dbReference type="PROSITE" id="PS51675"/>
    </source>
</evidence>
<dbReference type="GO" id="GO:0052905">
    <property type="term" value="F:tRNA (guanosine(9)-N1)-methyltransferase activity"/>
    <property type="evidence" value="ECO:0007669"/>
    <property type="project" value="UniProtKB-EC"/>
</dbReference>
<keyword evidence="4" id="KW-0949">S-adenosyl-L-methionine</keyword>
<organism evidence="7 8">
    <name type="scientific">Phytophthora cactorum</name>
    <dbReference type="NCBI Taxonomy" id="29920"/>
    <lineage>
        <taxon>Eukaryota</taxon>
        <taxon>Sar</taxon>
        <taxon>Stramenopiles</taxon>
        <taxon>Oomycota</taxon>
        <taxon>Peronosporomycetes</taxon>
        <taxon>Peronosporales</taxon>
        <taxon>Peronosporaceae</taxon>
        <taxon>Phytophthora</taxon>
    </lineage>
</organism>
<evidence type="ECO:0000313" key="8">
    <source>
        <dbReference type="Proteomes" id="UP000697107"/>
    </source>
</evidence>